<protein>
    <submittedName>
        <fullName evidence="1">Uncharacterized protein</fullName>
    </submittedName>
</protein>
<sequence length="60" mass="7053">MRIPKTSPLFFLKFRIHVTSTDVFIHVVFLPPPQHPPYTEICTSKSQTNITHQQFDEMPQ</sequence>
<dbReference type="AlphaFoldDB" id="A0AAP0KH84"/>
<dbReference type="EMBL" id="JBBNAF010000004">
    <property type="protein sequence ID" value="KAK9151549.1"/>
    <property type="molecule type" value="Genomic_DNA"/>
</dbReference>
<proteinExistence type="predicted"/>
<reference evidence="1 2" key="1">
    <citation type="submission" date="2024-01" db="EMBL/GenBank/DDBJ databases">
        <title>Genome assemblies of Stephania.</title>
        <authorList>
            <person name="Yang L."/>
        </authorList>
    </citation>
    <scope>NUCLEOTIDE SEQUENCE [LARGE SCALE GENOMIC DNA]</scope>
    <source>
        <strain evidence="1">YNDBR</strain>
        <tissue evidence="1">Leaf</tissue>
    </source>
</reference>
<gene>
    <name evidence="1" type="ORF">Syun_009858</name>
</gene>
<dbReference type="Proteomes" id="UP001420932">
    <property type="component" value="Unassembled WGS sequence"/>
</dbReference>
<evidence type="ECO:0000313" key="1">
    <source>
        <dbReference type="EMBL" id="KAK9151549.1"/>
    </source>
</evidence>
<evidence type="ECO:0000313" key="2">
    <source>
        <dbReference type="Proteomes" id="UP001420932"/>
    </source>
</evidence>
<name>A0AAP0KH84_9MAGN</name>
<organism evidence="1 2">
    <name type="scientific">Stephania yunnanensis</name>
    <dbReference type="NCBI Taxonomy" id="152371"/>
    <lineage>
        <taxon>Eukaryota</taxon>
        <taxon>Viridiplantae</taxon>
        <taxon>Streptophyta</taxon>
        <taxon>Embryophyta</taxon>
        <taxon>Tracheophyta</taxon>
        <taxon>Spermatophyta</taxon>
        <taxon>Magnoliopsida</taxon>
        <taxon>Ranunculales</taxon>
        <taxon>Menispermaceae</taxon>
        <taxon>Menispermoideae</taxon>
        <taxon>Cissampelideae</taxon>
        <taxon>Stephania</taxon>
    </lineage>
</organism>
<comment type="caution">
    <text evidence="1">The sequence shown here is derived from an EMBL/GenBank/DDBJ whole genome shotgun (WGS) entry which is preliminary data.</text>
</comment>
<keyword evidence="2" id="KW-1185">Reference proteome</keyword>
<accession>A0AAP0KH84</accession>